<dbReference type="AlphaFoldDB" id="A0A9E7FTJ8"/>
<keyword evidence="4" id="KW-1185">Reference proteome</keyword>
<keyword evidence="2" id="KW-1133">Transmembrane helix</keyword>
<keyword evidence="2" id="KW-0812">Transmembrane</keyword>
<dbReference type="EMBL" id="CP097507">
    <property type="protein sequence ID" value="URE01980.1"/>
    <property type="molecule type" value="Genomic_DNA"/>
</dbReference>
<gene>
    <name evidence="3" type="ORF">MUK42_18534</name>
</gene>
<proteinExistence type="predicted"/>
<protein>
    <submittedName>
        <fullName evidence="3">Uncharacterized protein</fullName>
    </submittedName>
</protein>
<dbReference type="EMBL" id="CP097507">
    <property type="protein sequence ID" value="URE01979.1"/>
    <property type="molecule type" value="Genomic_DNA"/>
</dbReference>
<keyword evidence="2" id="KW-0472">Membrane</keyword>
<dbReference type="PANTHER" id="PTHR33728">
    <property type="entry name" value="CTTNBP 2 AMINO-TERMINAL-LIKE PROTEIN"/>
    <property type="match status" value="1"/>
</dbReference>
<feature type="region of interest" description="Disordered" evidence="1">
    <location>
        <begin position="65"/>
        <end position="92"/>
    </location>
</feature>
<dbReference type="PANTHER" id="PTHR33728:SF3">
    <property type="entry name" value="MULTIDRUG RESISTANCE PROTEIN"/>
    <property type="match status" value="1"/>
</dbReference>
<organism evidence="3 4">
    <name type="scientific">Musa troglodytarum</name>
    <name type="common">fe'i banana</name>
    <dbReference type="NCBI Taxonomy" id="320322"/>
    <lineage>
        <taxon>Eukaryota</taxon>
        <taxon>Viridiplantae</taxon>
        <taxon>Streptophyta</taxon>
        <taxon>Embryophyta</taxon>
        <taxon>Tracheophyta</taxon>
        <taxon>Spermatophyta</taxon>
        <taxon>Magnoliopsida</taxon>
        <taxon>Liliopsida</taxon>
        <taxon>Zingiberales</taxon>
        <taxon>Musaceae</taxon>
        <taxon>Musa</taxon>
    </lineage>
</organism>
<feature type="compositionally biased region" description="Basic and acidic residues" evidence="1">
    <location>
        <begin position="76"/>
        <end position="87"/>
    </location>
</feature>
<name>A0A9E7FTJ8_9LILI</name>
<dbReference type="Proteomes" id="UP001055439">
    <property type="component" value="Chromosome 5"/>
</dbReference>
<feature type="transmembrane region" description="Helical" evidence="2">
    <location>
        <begin position="36"/>
        <end position="57"/>
    </location>
</feature>
<evidence type="ECO:0000313" key="4">
    <source>
        <dbReference type="Proteomes" id="UP001055439"/>
    </source>
</evidence>
<accession>A0A9E7FTJ8</accession>
<reference evidence="3" key="1">
    <citation type="submission" date="2022-05" db="EMBL/GenBank/DDBJ databases">
        <title>The Musa troglodytarum L. genome provides insights into the mechanism of non-climacteric behaviour and enrichment of carotenoids.</title>
        <authorList>
            <person name="Wang J."/>
        </authorList>
    </citation>
    <scope>NUCLEOTIDE SEQUENCE</scope>
    <source>
        <tissue evidence="3">Leaf</tissue>
    </source>
</reference>
<feature type="region of interest" description="Disordered" evidence="1">
    <location>
        <begin position="1"/>
        <end position="20"/>
    </location>
</feature>
<evidence type="ECO:0000256" key="1">
    <source>
        <dbReference type="SAM" id="MobiDB-lite"/>
    </source>
</evidence>
<evidence type="ECO:0000256" key="2">
    <source>
        <dbReference type="SAM" id="Phobius"/>
    </source>
</evidence>
<evidence type="ECO:0000313" key="3">
    <source>
        <dbReference type="EMBL" id="URE01979.1"/>
    </source>
</evidence>
<dbReference type="OrthoDB" id="770781at2759"/>
<sequence length="141" mass="15260">MNGFGDRTKIWNDNSTPSGASDGDAAWKDFGSSMSALSFGFLATAILVSMFLIMAIFEHLLRSRASGPPPQSNAHGELDQMHPEKIKKSQNVAPLDSDSVDFSVLMPGQLYPTYIAQPAPLPCPREGILWPSHDHHALASP</sequence>
<feature type="compositionally biased region" description="Basic and acidic residues" evidence="1">
    <location>
        <begin position="1"/>
        <end position="10"/>
    </location>
</feature>